<dbReference type="Gene3D" id="2.40.70.10">
    <property type="entry name" value="Acid Proteases"/>
    <property type="match status" value="1"/>
</dbReference>
<dbReference type="PROSITE" id="PS00141">
    <property type="entry name" value="ASP_PROTEASE"/>
    <property type="match status" value="1"/>
</dbReference>
<dbReference type="InterPro" id="IPR021109">
    <property type="entry name" value="Peptidase_aspartic_dom_sf"/>
</dbReference>
<evidence type="ECO:0000313" key="5">
    <source>
        <dbReference type="EMBL" id="CAE8732097.1"/>
    </source>
</evidence>
<dbReference type="Pfam" id="PF23276">
    <property type="entry name" value="TPR_24"/>
    <property type="match status" value="1"/>
</dbReference>
<dbReference type="InterPro" id="IPR001969">
    <property type="entry name" value="Aspartic_peptidase_AS"/>
</dbReference>
<evidence type="ECO:0000256" key="1">
    <source>
        <dbReference type="ARBA" id="ARBA00022737"/>
    </source>
</evidence>
<dbReference type="Pfam" id="PF01535">
    <property type="entry name" value="PPR"/>
    <property type="match status" value="1"/>
</dbReference>
<dbReference type="SUPFAM" id="SSF50630">
    <property type="entry name" value="Acid proteases"/>
    <property type="match status" value="1"/>
</dbReference>
<dbReference type="Pfam" id="PF00849">
    <property type="entry name" value="PseudoU_synth_2"/>
    <property type="match status" value="1"/>
</dbReference>
<dbReference type="EMBL" id="CAJNNW010036112">
    <property type="protein sequence ID" value="CAE8732097.1"/>
    <property type="molecule type" value="Genomic_DNA"/>
</dbReference>
<feature type="domain" description="Peptidase A1" evidence="4">
    <location>
        <begin position="67"/>
        <end position="425"/>
    </location>
</feature>
<dbReference type="InterPro" id="IPR011990">
    <property type="entry name" value="TPR-like_helical_dom_sf"/>
</dbReference>
<feature type="repeat" description="PPR" evidence="2">
    <location>
        <begin position="1161"/>
        <end position="1195"/>
    </location>
</feature>
<feature type="repeat" description="PPR" evidence="2">
    <location>
        <begin position="1055"/>
        <end position="1089"/>
    </location>
</feature>
<feature type="repeat" description="PPR" evidence="2">
    <location>
        <begin position="488"/>
        <end position="522"/>
    </location>
</feature>
<dbReference type="GO" id="GO:0003723">
    <property type="term" value="F:RNA binding"/>
    <property type="evidence" value="ECO:0007669"/>
    <property type="project" value="InterPro"/>
</dbReference>
<dbReference type="InterPro" id="IPR002885">
    <property type="entry name" value="PPR_rpt"/>
</dbReference>
<evidence type="ECO:0000259" key="4">
    <source>
        <dbReference type="PROSITE" id="PS51767"/>
    </source>
</evidence>
<evidence type="ECO:0000256" key="2">
    <source>
        <dbReference type="PROSITE-ProRule" id="PRU00708"/>
    </source>
</evidence>
<dbReference type="InterPro" id="IPR033121">
    <property type="entry name" value="PEPTIDASE_A1"/>
</dbReference>
<gene>
    <name evidence="5" type="ORF">PGLA2088_LOCUS46258</name>
</gene>
<dbReference type="GO" id="GO:0001522">
    <property type="term" value="P:pseudouridine synthesis"/>
    <property type="evidence" value="ECO:0007669"/>
    <property type="project" value="InterPro"/>
</dbReference>
<dbReference type="PANTHER" id="PTHR47447">
    <property type="entry name" value="OS03G0856100 PROTEIN"/>
    <property type="match status" value="1"/>
</dbReference>
<dbReference type="GO" id="GO:0004190">
    <property type="term" value="F:aspartic-type endopeptidase activity"/>
    <property type="evidence" value="ECO:0007669"/>
    <property type="project" value="InterPro"/>
</dbReference>
<dbReference type="InterPro" id="IPR034164">
    <property type="entry name" value="Pepsin-like_dom"/>
</dbReference>
<feature type="repeat" description="PPR" evidence="2">
    <location>
        <begin position="348"/>
        <end position="382"/>
    </location>
</feature>
<dbReference type="GO" id="GO:0006508">
    <property type="term" value="P:proteolysis"/>
    <property type="evidence" value="ECO:0007669"/>
    <property type="project" value="InterPro"/>
</dbReference>
<dbReference type="InterPro" id="IPR057027">
    <property type="entry name" value="TPR_mt"/>
</dbReference>
<comment type="caution">
    <text evidence="5">The sequence shown here is derived from an EMBL/GenBank/DDBJ whole genome shotgun (WGS) entry which is preliminary data.</text>
</comment>
<dbReference type="Proteomes" id="UP000626109">
    <property type="component" value="Unassembled WGS sequence"/>
</dbReference>
<dbReference type="SUPFAM" id="SSF55120">
    <property type="entry name" value="Pseudouridine synthase"/>
    <property type="match status" value="1"/>
</dbReference>
<feature type="repeat" description="PPR" evidence="2">
    <location>
        <begin position="1090"/>
        <end position="1124"/>
    </location>
</feature>
<feature type="repeat" description="PPR" evidence="2">
    <location>
        <begin position="418"/>
        <end position="452"/>
    </location>
</feature>
<dbReference type="PROSITE" id="PS51767">
    <property type="entry name" value="PEPTIDASE_A1"/>
    <property type="match status" value="1"/>
</dbReference>
<dbReference type="FunFam" id="2.40.70.10:FF:000008">
    <property type="entry name" value="Cathepsin D"/>
    <property type="match status" value="1"/>
</dbReference>
<protein>
    <recommendedName>
        <fullName evidence="4">Peptidase A1 domain-containing protein</fullName>
    </recommendedName>
</protein>
<dbReference type="InterPro" id="IPR020103">
    <property type="entry name" value="PsdUridine_synth_cat_dom_sf"/>
</dbReference>
<dbReference type="Pfam" id="PF13812">
    <property type="entry name" value="PPR_3"/>
    <property type="match status" value="2"/>
</dbReference>
<feature type="repeat" description="PPR" evidence="2">
    <location>
        <begin position="523"/>
        <end position="557"/>
    </location>
</feature>
<feature type="non-terminal residue" evidence="5">
    <location>
        <position position="1300"/>
    </location>
</feature>
<proteinExistence type="predicted"/>
<dbReference type="PROSITE" id="PS51375">
    <property type="entry name" value="PPR"/>
    <property type="match status" value="12"/>
</dbReference>
<accession>A0A813LKU0</accession>
<evidence type="ECO:0000256" key="3">
    <source>
        <dbReference type="SAM" id="MobiDB-lite"/>
    </source>
</evidence>
<evidence type="ECO:0000313" key="6">
    <source>
        <dbReference type="Proteomes" id="UP000626109"/>
    </source>
</evidence>
<dbReference type="Pfam" id="PF00026">
    <property type="entry name" value="Asp"/>
    <property type="match status" value="1"/>
</dbReference>
<feature type="repeat" description="PPR" evidence="2">
    <location>
        <begin position="453"/>
        <end position="487"/>
    </location>
</feature>
<dbReference type="Gene3D" id="3.30.2350.10">
    <property type="entry name" value="Pseudouridine synthase"/>
    <property type="match status" value="1"/>
</dbReference>
<dbReference type="InterPro" id="IPR006145">
    <property type="entry name" value="PsdUridine_synth_RsuA/RluA"/>
</dbReference>
<feature type="compositionally biased region" description="Low complexity" evidence="3">
    <location>
        <begin position="618"/>
        <end position="631"/>
    </location>
</feature>
<sequence length="1300" mass="140364">RSKQTAQSKVSTVISIPVLRRKASHPVGRQRQKAHDRFWKHYSRAILRDGGVFPAQVNIKNEDDTIYFGAIGIGQPPQPFLVVFDTGSSNLWVPSIDCTNCDSSVRQHHKFNGQASSSYQDSHYLVDIGYGTGTCSGYLGRGTLTLGNASVPNVVFMEAVKTTSPFPTSDFDGILGLAFTGVASPAGVQTPLDAMLRAHGAEMPDKVFSFQLTSDPDEVGQLVIGAIPQATRSCRIACAARVSQAEQNEETLRSLARATTADDVFHVLSPELAQWTRNPKAATVLLSGLARRRLADSAAQVVSFMQEGRVEVNVYHYNVAISACDKNRQWPLALRLLDEMPEKSVLPDAVTCSTAISACSKDGQWQLAVGLLTQMPQSRISVDEFSCSSAISACEKGGQWQLALQLLSQMPEMTATPNTISYSAAISACEKAGEWQVAIGLLSHMPQQRVRPDMINYNAGISACEKGGQWQLALALLAEMTKSSLRPCRVSYNAAISACEKSEQWQLALSLLSEMGRSRSTPDAVSYGAAVSACERGGAWEPAISLLHNMVCSSLVPNSLHAGSAASALRKAVGVAAAAQLLDGMLKLWVRCSKPSGVTAPSAEVDAQIRQHQHEEQQQQQQQQQQRHQQQSSGVRISNAEDFPGSVDILSTGTGVVAVLKPAGATTEAVVKKLSQQLAIEQGAHQPVDLHIVSRLDHPTSGVLPVALGAEGTIAAEWLQAQFVARLARKEYVCLCKGPSLGQIGTRGEVSSPLLTVELDGGAAARTEVSPLGRQAFTEYEVLARYPADPEGSELILLKVRPKTGRMHQIRVHLSSIGRPLVGDRTYGAKAASKSETFRARFGQQKCPTVCHLKALPSASLQQHSLFDGSNNGHSSHDKQNTLAVLASLLALDASADDEAIFQVVASDLSRWRAKPKLATKVFSQLARHRLPDLAVSVLRILRDNTVDLDMYHYSSCITACEKGYKWQAALSLLWQMPELRIQPDNVCYNSAISACEKGGQWTLALALLCQMPESRVEPDTISFNAAISACEKGGQWQVALGLLHQLPQHRLAPDTISYNAAMSSCEKAGRWKLAVALLRQMPREKVVPNKISYCAAISACEKGGQWQLAVQLFIAMPECKATPDQVSCCATISACEKGGQWQLALYLLFHHTSAIGIRPDTVSYNAAMSACEKGGQWKLALGLLSQMPALRITQDVISLSAAISAGEKAGRWQLALGLLDQMSLLLIEPNEITMSAAISACEKGGQWQRALELLGRLPALRVTANKITFSAVISACEKAGRWTIALDLRVISLHLLTIA</sequence>
<feature type="repeat" description="PPR" evidence="2">
    <location>
        <begin position="985"/>
        <end position="1019"/>
    </location>
</feature>
<organism evidence="5 6">
    <name type="scientific">Polarella glacialis</name>
    <name type="common">Dinoflagellate</name>
    <dbReference type="NCBI Taxonomy" id="89957"/>
    <lineage>
        <taxon>Eukaryota</taxon>
        <taxon>Sar</taxon>
        <taxon>Alveolata</taxon>
        <taxon>Dinophyceae</taxon>
        <taxon>Suessiales</taxon>
        <taxon>Suessiaceae</taxon>
        <taxon>Polarella</taxon>
    </lineage>
</organism>
<dbReference type="CDD" id="cd05471">
    <property type="entry name" value="pepsin_like"/>
    <property type="match status" value="1"/>
</dbReference>
<reference evidence="5" key="1">
    <citation type="submission" date="2021-02" db="EMBL/GenBank/DDBJ databases">
        <authorList>
            <person name="Dougan E. K."/>
            <person name="Rhodes N."/>
            <person name="Thang M."/>
            <person name="Chan C."/>
        </authorList>
    </citation>
    <scope>NUCLEOTIDE SEQUENCE</scope>
</reference>
<feature type="repeat" description="PPR" evidence="2">
    <location>
        <begin position="313"/>
        <end position="347"/>
    </location>
</feature>
<feature type="repeat" description="PPR" evidence="2">
    <location>
        <begin position="1020"/>
        <end position="1054"/>
    </location>
</feature>
<dbReference type="PANTHER" id="PTHR47447:SF17">
    <property type="entry name" value="OS12G0638900 PROTEIN"/>
    <property type="match status" value="1"/>
</dbReference>
<dbReference type="Pfam" id="PF13041">
    <property type="entry name" value="PPR_2"/>
    <property type="match status" value="2"/>
</dbReference>
<keyword evidence="1" id="KW-0677">Repeat</keyword>
<feature type="region of interest" description="Disordered" evidence="3">
    <location>
        <begin position="610"/>
        <end position="635"/>
    </location>
</feature>
<dbReference type="GO" id="GO:0009982">
    <property type="term" value="F:pseudouridine synthase activity"/>
    <property type="evidence" value="ECO:0007669"/>
    <property type="project" value="InterPro"/>
</dbReference>
<feature type="repeat" description="PPR" evidence="2">
    <location>
        <begin position="383"/>
        <end position="417"/>
    </location>
</feature>
<name>A0A813LKU0_POLGL</name>
<dbReference type="Gene3D" id="1.25.40.10">
    <property type="entry name" value="Tetratricopeptide repeat domain"/>
    <property type="match status" value="5"/>
</dbReference>
<dbReference type="CDD" id="cd02869">
    <property type="entry name" value="PseudoU_synth_RluA_like"/>
    <property type="match status" value="1"/>
</dbReference>
<dbReference type="NCBIfam" id="TIGR00756">
    <property type="entry name" value="PPR"/>
    <property type="match status" value="3"/>
</dbReference>